<feature type="compositionally biased region" description="Low complexity" evidence="1">
    <location>
        <begin position="260"/>
        <end position="271"/>
    </location>
</feature>
<evidence type="ECO:0000313" key="2">
    <source>
        <dbReference type="EMBL" id="EON95848.1"/>
    </source>
</evidence>
<feature type="compositionally biased region" description="Low complexity" evidence="1">
    <location>
        <begin position="53"/>
        <end position="66"/>
    </location>
</feature>
<dbReference type="AlphaFoldDB" id="R8B967"/>
<keyword evidence="3" id="KW-1185">Reference proteome</keyword>
<dbReference type="EMBL" id="KB933372">
    <property type="protein sequence ID" value="EON95848.1"/>
    <property type="molecule type" value="Genomic_DNA"/>
</dbReference>
<feature type="compositionally biased region" description="Polar residues" evidence="1">
    <location>
        <begin position="371"/>
        <end position="384"/>
    </location>
</feature>
<protein>
    <submittedName>
        <fullName evidence="2">Uncharacterized protein</fullName>
    </submittedName>
</protein>
<feature type="compositionally biased region" description="Basic and acidic residues" evidence="1">
    <location>
        <begin position="135"/>
        <end position="152"/>
    </location>
</feature>
<proteinExistence type="predicted"/>
<dbReference type="RefSeq" id="XP_007919400.1">
    <property type="nucleotide sequence ID" value="XM_007921209.1"/>
</dbReference>
<evidence type="ECO:0000313" key="3">
    <source>
        <dbReference type="Proteomes" id="UP000014074"/>
    </source>
</evidence>
<dbReference type="KEGG" id="tmn:UCRPA7_8698"/>
<dbReference type="Proteomes" id="UP000014074">
    <property type="component" value="Unassembled WGS sequence"/>
</dbReference>
<gene>
    <name evidence="2" type="ORF">UCRPA7_8698</name>
</gene>
<dbReference type="OrthoDB" id="2590867at2759"/>
<name>R8B967_PHAM7</name>
<feature type="compositionally biased region" description="Basic and acidic residues" evidence="1">
    <location>
        <begin position="103"/>
        <end position="127"/>
    </location>
</feature>
<evidence type="ECO:0000256" key="1">
    <source>
        <dbReference type="SAM" id="MobiDB-lite"/>
    </source>
</evidence>
<dbReference type="GeneID" id="19329574"/>
<organism evidence="2 3">
    <name type="scientific">Phaeoacremonium minimum (strain UCR-PA7)</name>
    <name type="common">Esca disease fungus</name>
    <name type="synonym">Togninia minima</name>
    <dbReference type="NCBI Taxonomy" id="1286976"/>
    <lineage>
        <taxon>Eukaryota</taxon>
        <taxon>Fungi</taxon>
        <taxon>Dikarya</taxon>
        <taxon>Ascomycota</taxon>
        <taxon>Pezizomycotina</taxon>
        <taxon>Sordariomycetes</taxon>
        <taxon>Sordariomycetidae</taxon>
        <taxon>Togniniales</taxon>
        <taxon>Togniniaceae</taxon>
        <taxon>Phaeoacremonium</taxon>
    </lineage>
</organism>
<feature type="compositionally biased region" description="Basic and acidic residues" evidence="1">
    <location>
        <begin position="1"/>
        <end position="24"/>
    </location>
</feature>
<sequence length="399" mass="41636">MGLGTKIKDALAGEPHESTYEESKPPGAFPEDGSGRHTDGRQVVPPHGSAVPGTGKTGTTGMTGPTSNYDEQRYESGAGTGAHGHHGRGAAGATSTGASLPESESRQHRLHKTDDPRAFEDSREYSRANDNYMDPPHEKAAYEPGHTHRDSGVDLNRASNKDHPYWGDVENGQRRHHGATEGIAAGAGAAGAGYGASSLGGRNLPERTRHGHNSHGHGLGSKNDELHPSGEAVGGGVYNTVTGAGSPEQAGQHTGHHGQSGHPGPESRTSGTTGGIGGPTSGYSDTRYDPKNGTRDSIPTSRDDRTAPGVVGAGAGVGAGLAASELSRRHHEKDLAEYDTPPNHHGRDKHEPGMPHSSMLDPYTAKDYSRTAPNETTGLGSSTRILKIRKRTGVWHGPN</sequence>
<reference evidence="3" key="1">
    <citation type="journal article" date="2013" name="Genome Announc.">
        <title>Draft genome sequence of the ascomycete Phaeoacremonium aleophilum strain UCR-PA7, a causal agent of the esca disease complex in grapevines.</title>
        <authorList>
            <person name="Blanco-Ulate B."/>
            <person name="Rolshausen P."/>
            <person name="Cantu D."/>
        </authorList>
    </citation>
    <scope>NUCLEOTIDE SEQUENCE [LARGE SCALE GENOMIC DNA]</scope>
    <source>
        <strain evidence="3">UCR-PA7</strain>
    </source>
</reference>
<dbReference type="HOGENOM" id="CLU_691135_0_0_1"/>
<feature type="region of interest" description="Disordered" evidence="1">
    <location>
        <begin position="1"/>
        <end position="399"/>
    </location>
</feature>
<accession>R8B967</accession>